<dbReference type="InterPro" id="IPR017884">
    <property type="entry name" value="SANT_dom"/>
</dbReference>
<evidence type="ECO:0000313" key="9">
    <source>
        <dbReference type="Proteomes" id="UP000016927"/>
    </source>
</evidence>
<dbReference type="InterPro" id="IPR017930">
    <property type="entry name" value="Myb_dom"/>
</dbReference>
<dbReference type="CDD" id="cd00167">
    <property type="entry name" value="SANT"/>
    <property type="match status" value="2"/>
</dbReference>
<feature type="non-terminal residue" evidence="8">
    <location>
        <position position="1"/>
    </location>
</feature>
<feature type="non-terminal residue" evidence="8">
    <location>
        <position position="154"/>
    </location>
</feature>
<dbReference type="PROSITE" id="PS51293">
    <property type="entry name" value="SANT"/>
    <property type="match status" value="1"/>
</dbReference>
<keyword evidence="4" id="KW-0539">Nucleus</keyword>
<feature type="domain" description="Myb-like" evidence="5">
    <location>
        <begin position="123"/>
        <end position="154"/>
    </location>
</feature>
<dbReference type="PROSITE" id="PS51294">
    <property type="entry name" value="HTH_MYB"/>
    <property type="match status" value="1"/>
</dbReference>
<keyword evidence="2" id="KW-0238">DNA-binding</keyword>
<dbReference type="AlphaFoldDB" id="R0MA19"/>
<keyword evidence="9" id="KW-1185">Reference proteome</keyword>
<keyword evidence="3" id="KW-0804">Transcription</keyword>
<feature type="domain" description="SANT" evidence="6">
    <location>
        <begin position="73"/>
        <end position="123"/>
    </location>
</feature>
<protein>
    <submittedName>
        <fullName evidence="8">Myb-related protein 3R-1</fullName>
    </submittedName>
</protein>
<reference evidence="8 9" key="1">
    <citation type="journal article" date="2013" name="BMC Genomics">
        <title>Comparative genomics of parasitic silkworm microsporidia reveal an association between genome expansion and host adaptation.</title>
        <authorList>
            <person name="Pan G."/>
            <person name="Xu J."/>
            <person name="Li T."/>
            <person name="Xia Q."/>
            <person name="Liu S.L."/>
            <person name="Zhang G."/>
            <person name="Li S."/>
            <person name="Li C."/>
            <person name="Liu H."/>
            <person name="Yang L."/>
            <person name="Liu T."/>
            <person name="Zhang X."/>
            <person name="Wu Z."/>
            <person name="Fan W."/>
            <person name="Dang X."/>
            <person name="Xiang H."/>
            <person name="Tao M."/>
            <person name="Li Y."/>
            <person name="Hu J."/>
            <person name="Li Z."/>
            <person name="Lin L."/>
            <person name="Luo J."/>
            <person name="Geng L."/>
            <person name="Wang L."/>
            <person name="Long M."/>
            <person name="Wan Y."/>
            <person name="He N."/>
            <person name="Zhang Z."/>
            <person name="Lu C."/>
            <person name="Keeling P.J."/>
            <person name="Wang J."/>
            <person name="Xiang Z."/>
            <person name="Zhou Z."/>
        </authorList>
    </citation>
    <scope>NUCLEOTIDE SEQUENCE [LARGE SCALE GENOMIC DNA]</scope>
    <source>
        <strain evidence="9">CQ1 / CVCC 102059</strain>
    </source>
</reference>
<dbReference type="HOGENOM" id="CLU_1708566_0_0_1"/>
<evidence type="ECO:0000256" key="2">
    <source>
        <dbReference type="ARBA" id="ARBA00023125"/>
    </source>
</evidence>
<accession>R0MA19</accession>
<dbReference type="OrthoDB" id="2143914at2759"/>
<evidence type="ECO:0000256" key="3">
    <source>
        <dbReference type="ARBA" id="ARBA00023163"/>
    </source>
</evidence>
<proteinExistence type="predicted"/>
<feature type="domain" description="HTH myb-type" evidence="7">
    <location>
        <begin position="123"/>
        <end position="154"/>
    </location>
</feature>
<dbReference type="PANTHER" id="PTHR46621">
    <property type="entry name" value="SNRNA-ACTIVATING PROTEIN COMPLEX SUBUNIT 4"/>
    <property type="match status" value="1"/>
</dbReference>
<dbReference type="SMART" id="SM00717">
    <property type="entry name" value="SANT"/>
    <property type="match status" value="2"/>
</dbReference>
<evidence type="ECO:0000313" key="8">
    <source>
        <dbReference type="EMBL" id="EOB14809.1"/>
    </source>
</evidence>
<dbReference type="GO" id="GO:0000978">
    <property type="term" value="F:RNA polymerase II cis-regulatory region sequence-specific DNA binding"/>
    <property type="evidence" value="ECO:0007669"/>
    <property type="project" value="TreeGrafter"/>
</dbReference>
<dbReference type="GO" id="GO:0001006">
    <property type="term" value="F:RNA polymerase III type 3 promoter sequence-specific DNA binding"/>
    <property type="evidence" value="ECO:0007669"/>
    <property type="project" value="TreeGrafter"/>
</dbReference>
<dbReference type="InterPro" id="IPR009057">
    <property type="entry name" value="Homeodomain-like_sf"/>
</dbReference>
<organism evidence="8 9">
    <name type="scientific">Nosema bombycis (strain CQ1 / CVCC 102059)</name>
    <name type="common">Microsporidian parasite</name>
    <name type="synonym">Pebrine of silkworm</name>
    <dbReference type="NCBI Taxonomy" id="578461"/>
    <lineage>
        <taxon>Eukaryota</taxon>
        <taxon>Fungi</taxon>
        <taxon>Fungi incertae sedis</taxon>
        <taxon>Microsporidia</taxon>
        <taxon>Nosematidae</taxon>
        <taxon>Nosema</taxon>
    </lineage>
</organism>
<name>R0MA19_NOSB1</name>
<dbReference type="InterPro" id="IPR051575">
    <property type="entry name" value="Myb-like_DNA-bd"/>
</dbReference>
<evidence type="ECO:0000259" key="7">
    <source>
        <dbReference type="PROSITE" id="PS51294"/>
    </source>
</evidence>
<evidence type="ECO:0000259" key="5">
    <source>
        <dbReference type="PROSITE" id="PS50090"/>
    </source>
</evidence>
<dbReference type="Gene3D" id="1.10.10.60">
    <property type="entry name" value="Homeodomain-like"/>
    <property type="match status" value="2"/>
</dbReference>
<dbReference type="EMBL" id="KB908923">
    <property type="protein sequence ID" value="EOB14809.1"/>
    <property type="molecule type" value="Genomic_DNA"/>
</dbReference>
<dbReference type="STRING" id="578461.R0MA19"/>
<dbReference type="GO" id="GO:0042796">
    <property type="term" value="P:snRNA transcription by RNA polymerase III"/>
    <property type="evidence" value="ECO:0007669"/>
    <property type="project" value="TreeGrafter"/>
</dbReference>
<dbReference type="SUPFAM" id="SSF46689">
    <property type="entry name" value="Homeodomain-like"/>
    <property type="match status" value="2"/>
</dbReference>
<dbReference type="GO" id="GO:0019185">
    <property type="term" value="C:snRNA-activating protein complex"/>
    <property type="evidence" value="ECO:0007669"/>
    <property type="project" value="TreeGrafter"/>
</dbReference>
<dbReference type="InterPro" id="IPR001005">
    <property type="entry name" value="SANT/Myb"/>
</dbReference>
<gene>
    <name evidence="8" type="primary">MB3R1</name>
    <name evidence="8" type="ORF">NBO_15g0021</name>
</gene>
<sequence>YWEEQASIYKMNPFDLFNLILKSKFNLSDKNFTEENDFLLIKSVKEGKKWLEIGITIGKHPLLCIKRYIKLNQNKNNWTQLEDKILLKTVEKEKDWIKISMALENKTLEQCKDRYKKIVKVYNKGKWTKEEDEILKDVCAKYQDKNWVFISTFI</sequence>
<dbReference type="Pfam" id="PF13921">
    <property type="entry name" value="Myb_DNA-bind_6"/>
    <property type="match status" value="1"/>
</dbReference>
<evidence type="ECO:0000256" key="4">
    <source>
        <dbReference type="ARBA" id="ARBA00023242"/>
    </source>
</evidence>
<evidence type="ECO:0000256" key="1">
    <source>
        <dbReference type="ARBA" id="ARBA00023015"/>
    </source>
</evidence>
<dbReference type="PROSITE" id="PS50090">
    <property type="entry name" value="MYB_LIKE"/>
    <property type="match status" value="2"/>
</dbReference>
<dbReference type="Proteomes" id="UP000016927">
    <property type="component" value="Unassembled WGS sequence"/>
</dbReference>
<dbReference type="GO" id="GO:0042795">
    <property type="term" value="P:snRNA transcription by RNA polymerase II"/>
    <property type="evidence" value="ECO:0007669"/>
    <property type="project" value="TreeGrafter"/>
</dbReference>
<dbReference type="VEuPathDB" id="MicrosporidiaDB:NBO_15g0021"/>
<dbReference type="PANTHER" id="PTHR46621:SF1">
    <property type="entry name" value="SNRNA-ACTIVATING PROTEIN COMPLEX SUBUNIT 4"/>
    <property type="match status" value="1"/>
</dbReference>
<keyword evidence="1" id="KW-0805">Transcription regulation</keyword>
<feature type="domain" description="Myb-like" evidence="5">
    <location>
        <begin position="70"/>
        <end position="119"/>
    </location>
</feature>
<evidence type="ECO:0000259" key="6">
    <source>
        <dbReference type="PROSITE" id="PS51293"/>
    </source>
</evidence>